<feature type="region of interest" description="Disordered" evidence="1">
    <location>
        <begin position="56"/>
        <end position="105"/>
    </location>
</feature>
<dbReference type="Pfam" id="PF11906">
    <property type="entry name" value="DUF3426"/>
    <property type="match status" value="1"/>
</dbReference>
<dbReference type="OrthoDB" id="5294582at2"/>
<proteinExistence type="predicted"/>
<dbReference type="RefSeq" id="WP_131445315.1">
    <property type="nucleotide sequence ID" value="NZ_SJZB01000018.1"/>
</dbReference>
<gene>
    <name evidence="3" type="ORF">EZJ19_04915</name>
</gene>
<protein>
    <submittedName>
        <fullName evidence="3">DUF3426 domain-containing protein</fullName>
    </submittedName>
</protein>
<dbReference type="InterPro" id="IPR021834">
    <property type="entry name" value="DUF3426"/>
</dbReference>
<dbReference type="Proteomes" id="UP000295443">
    <property type="component" value="Unassembled WGS sequence"/>
</dbReference>
<dbReference type="Pfam" id="PF13719">
    <property type="entry name" value="Zn_ribbon_5"/>
    <property type="match status" value="1"/>
</dbReference>
<evidence type="ECO:0000313" key="4">
    <source>
        <dbReference type="Proteomes" id="UP000295443"/>
    </source>
</evidence>
<name>A0A4R1BGL7_9PROT</name>
<evidence type="ECO:0000259" key="2">
    <source>
        <dbReference type="Pfam" id="PF13719"/>
    </source>
</evidence>
<sequence>MLTTCPECRTTFRLSHAQLEARRGLVRCGYCRAVFNAYDTLLPEFEAGVPGSLGHTAAADDGAPAARPDWDIPPPAMPRYVREEKKPARRDEPPEPLETDAPGDTDAFVLRLSDRVGAAPGKGAAEEAEPARPEPAAGTDDILLSDLPSRARIEPPPGPARHYLRVALAALLVVTLLAQVAYFLRGPLVAWRPELRPAMESACRALGCHIPLAADAGAIRIESSSLETDPEQPNRATLRVSFSNRSEVAQQWPYLVLKLTDWQGGAIAQRAFAPADYLRKDQSILNGVAAMSEHEFSLLLNLGGLSASGYEVVAKYP</sequence>
<keyword evidence="4" id="KW-1185">Reference proteome</keyword>
<organism evidence="3 4">
    <name type="scientific">Parasulfuritortus cantonensis</name>
    <dbReference type="NCBI Taxonomy" id="2528202"/>
    <lineage>
        <taxon>Bacteria</taxon>
        <taxon>Pseudomonadati</taxon>
        <taxon>Pseudomonadota</taxon>
        <taxon>Betaproteobacteria</taxon>
        <taxon>Nitrosomonadales</taxon>
        <taxon>Thiobacillaceae</taxon>
        <taxon>Parasulfuritortus</taxon>
    </lineage>
</organism>
<feature type="compositionally biased region" description="Low complexity" evidence="1">
    <location>
        <begin position="57"/>
        <end position="67"/>
    </location>
</feature>
<dbReference type="AlphaFoldDB" id="A0A4R1BGL7"/>
<accession>A0A4R1BGL7</accession>
<feature type="compositionally biased region" description="Basic and acidic residues" evidence="1">
    <location>
        <begin position="80"/>
        <end position="93"/>
    </location>
</feature>
<feature type="domain" description="Zinc finger/thioredoxin putative" evidence="2">
    <location>
        <begin position="1"/>
        <end position="37"/>
    </location>
</feature>
<feature type="region of interest" description="Disordered" evidence="1">
    <location>
        <begin position="119"/>
        <end position="142"/>
    </location>
</feature>
<evidence type="ECO:0000256" key="1">
    <source>
        <dbReference type="SAM" id="MobiDB-lite"/>
    </source>
</evidence>
<comment type="caution">
    <text evidence="3">The sequence shown here is derived from an EMBL/GenBank/DDBJ whole genome shotgun (WGS) entry which is preliminary data.</text>
</comment>
<reference evidence="3 4" key="1">
    <citation type="submission" date="2019-03" db="EMBL/GenBank/DDBJ databases">
        <title>Genome sequence of Thiobacillaceae bacterium LSR1, a sulfur-oxidizing bacterium isolated from freshwater sediment.</title>
        <authorList>
            <person name="Li S."/>
        </authorList>
    </citation>
    <scope>NUCLEOTIDE SEQUENCE [LARGE SCALE GENOMIC DNA]</scope>
    <source>
        <strain evidence="3 4">LSR1</strain>
    </source>
</reference>
<evidence type="ECO:0000313" key="3">
    <source>
        <dbReference type="EMBL" id="TCJ16376.1"/>
    </source>
</evidence>
<dbReference type="EMBL" id="SJZB01000018">
    <property type="protein sequence ID" value="TCJ16376.1"/>
    <property type="molecule type" value="Genomic_DNA"/>
</dbReference>
<dbReference type="NCBIfam" id="TIGR02098">
    <property type="entry name" value="MJ0042_CXXC"/>
    <property type="match status" value="1"/>
</dbReference>
<dbReference type="InterPro" id="IPR011723">
    <property type="entry name" value="Znf/thioredoxin_put"/>
</dbReference>
<feature type="compositionally biased region" description="Acidic residues" evidence="1">
    <location>
        <begin position="94"/>
        <end position="103"/>
    </location>
</feature>